<reference evidence="1" key="1">
    <citation type="submission" date="2014-09" db="EMBL/GenBank/DDBJ databases">
        <authorList>
            <person name="Magalhaes I.L.F."/>
            <person name="Oliveira U."/>
            <person name="Santos F.R."/>
            <person name="Vidigal T.H.D.A."/>
            <person name="Brescovit A.D."/>
            <person name="Santos A.J."/>
        </authorList>
    </citation>
    <scope>NUCLEOTIDE SEQUENCE</scope>
    <source>
        <tissue evidence="1">Shoot tissue taken approximately 20 cm above the soil surface</tissue>
    </source>
</reference>
<evidence type="ECO:0000313" key="1">
    <source>
        <dbReference type="EMBL" id="JAD42623.1"/>
    </source>
</evidence>
<organism evidence="1">
    <name type="scientific">Arundo donax</name>
    <name type="common">Giant reed</name>
    <name type="synonym">Donax arundinaceus</name>
    <dbReference type="NCBI Taxonomy" id="35708"/>
    <lineage>
        <taxon>Eukaryota</taxon>
        <taxon>Viridiplantae</taxon>
        <taxon>Streptophyta</taxon>
        <taxon>Embryophyta</taxon>
        <taxon>Tracheophyta</taxon>
        <taxon>Spermatophyta</taxon>
        <taxon>Magnoliopsida</taxon>
        <taxon>Liliopsida</taxon>
        <taxon>Poales</taxon>
        <taxon>Poaceae</taxon>
        <taxon>PACMAD clade</taxon>
        <taxon>Arundinoideae</taxon>
        <taxon>Arundineae</taxon>
        <taxon>Arundo</taxon>
    </lineage>
</organism>
<accession>A0A0A8ZY45</accession>
<proteinExistence type="predicted"/>
<reference evidence="1" key="2">
    <citation type="journal article" date="2015" name="Data Brief">
        <title>Shoot transcriptome of the giant reed, Arundo donax.</title>
        <authorList>
            <person name="Barrero R.A."/>
            <person name="Guerrero F.D."/>
            <person name="Moolhuijzen P."/>
            <person name="Goolsby J.A."/>
            <person name="Tidwell J."/>
            <person name="Bellgard S.E."/>
            <person name="Bellgard M.I."/>
        </authorList>
    </citation>
    <scope>NUCLEOTIDE SEQUENCE</scope>
    <source>
        <tissue evidence="1">Shoot tissue taken approximately 20 cm above the soil surface</tissue>
    </source>
</reference>
<sequence>MVPSGPVVVLMSWSVQQHVPQPTTLPPLCPMPCEPPIHHELLAPLAVPSVFSLHFQTAPPSSIHEFLQHIIWPYVTIQLAFRFHGTVQLALHSTAPCTTIFSVAGGELGRCGVFVICVFVAR</sequence>
<dbReference type="EMBL" id="GBRH01255272">
    <property type="protein sequence ID" value="JAD42623.1"/>
    <property type="molecule type" value="Transcribed_RNA"/>
</dbReference>
<protein>
    <submittedName>
        <fullName evidence="1">Uncharacterized protein</fullName>
    </submittedName>
</protein>
<dbReference type="AlphaFoldDB" id="A0A0A8ZY45"/>
<name>A0A0A8ZY45_ARUDO</name>